<feature type="domain" description="DpnD/PcfM-like C-terminal" evidence="1">
    <location>
        <begin position="6"/>
        <end position="44"/>
    </location>
</feature>
<dbReference type="RefSeq" id="WP_118204701.1">
    <property type="nucleotide sequence ID" value="NZ_BSQS01000004.1"/>
</dbReference>
<evidence type="ECO:0000259" key="1">
    <source>
        <dbReference type="Pfam" id="PF14207"/>
    </source>
</evidence>
<dbReference type="AlphaFoldDB" id="A0AAW4UAH5"/>
<sequence>MKKNIYTITIEETVSDVFYLEANSLEEAIEKAIAKYNNGVFVLEPGNLIETNLLVGNDNESSDWFEL</sequence>
<dbReference type="EMBL" id="JAJCGD010000042">
    <property type="protein sequence ID" value="MCB6829221.1"/>
    <property type="molecule type" value="Genomic_DNA"/>
</dbReference>
<accession>A0AAW4UAH5</accession>
<dbReference type="Pfam" id="PF14207">
    <property type="entry name" value="DpnD-PcfM"/>
    <property type="match status" value="1"/>
</dbReference>
<dbReference type="Proteomes" id="UP001198190">
    <property type="component" value="Unassembled WGS sequence"/>
</dbReference>
<reference evidence="2" key="1">
    <citation type="submission" date="2021-10" db="EMBL/GenBank/DDBJ databases">
        <title>Collection of gut derived symbiotic bacterial strains cultured from healthy donors.</title>
        <authorList>
            <person name="Lin H."/>
            <person name="Littmann E."/>
            <person name="Claire K."/>
            <person name="Pamer E."/>
        </authorList>
    </citation>
    <scope>NUCLEOTIDE SEQUENCE</scope>
    <source>
        <strain evidence="2">MSK.7.16</strain>
    </source>
</reference>
<dbReference type="InterPro" id="IPR025575">
    <property type="entry name" value="DpnD/PcfM_C"/>
</dbReference>
<organism evidence="2 3">
    <name type="scientific">Megamonas funiformis</name>
    <dbReference type="NCBI Taxonomy" id="437897"/>
    <lineage>
        <taxon>Bacteria</taxon>
        <taxon>Bacillati</taxon>
        <taxon>Bacillota</taxon>
        <taxon>Negativicutes</taxon>
        <taxon>Selenomonadales</taxon>
        <taxon>Selenomonadaceae</taxon>
        <taxon>Megamonas</taxon>
    </lineage>
</organism>
<evidence type="ECO:0000313" key="3">
    <source>
        <dbReference type="Proteomes" id="UP001198190"/>
    </source>
</evidence>
<comment type="caution">
    <text evidence="2">The sequence shown here is derived from an EMBL/GenBank/DDBJ whole genome shotgun (WGS) entry which is preliminary data.</text>
</comment>
<gene>
    <name evidence="2" type="ORF">LIY65_11010</name>
</gene>
<evidence type="ECO:0000313" key="2">
    <source>
        <dbReference type="EMBL" id="MCB6829221.1"/>
    </source>
</evidence>
<protein>
    <submittedName>
        <fullName evidence="2">DpnD/PcfM family protein</fullName>
    </submittedName>
</protein>
<proteinExistence type="predicted"/>
<name>A0AAW4UAH5_9FIRM</name>